<organism evidence="2 3">
    <name type="scientific">Oharaeibacter diazotrophicus</name>
    <dbReference type="NCBI Taxonomy" id="1920512"/>
    <lineage>
        <taxon>Bacteria</taxon>
        <taxon>Pseudomonadati</taxon>
        <taxon>Pseudomonadota</taxon>
        <taxon>Alphaproteobacteria</taxon>
        <taxon>Hyphomicrobiales</taxon>
        <taxon>Pleomorphomonadaceae</taxon>
        <taxon>Oharaeibacter</taxon>
    </lineage>
</organism>
<dbReference type="InterPro" id="IPR053161">
    <property type="entry name" value="Ulvan_degrading_GH"/>
</dbReference>
<dbReference type="EMBL" id="SNXY01000013">
    <property type="protein sequence ID" value="TDP81109.1"/>
    <property type="molecule type" value="Genomic_DNA"/>
</dbReference>
<sequence length="976" mass="103280">MEPTAPAWFADPDRRFRPAAFWFWPRLPAADEIDAGLADMARAGIMTVMVQARLGLPLADYLSDAWFAAWDRAVDAAGRLGMAVTVYDDYNWMSGHGGGRTVAGRDDLRERHLFWARGNADPAVGPLAVAVTDIRSPFLDFLGPAGRAWCLEGGRAVWGDWQVVAAVGPGGEALPATVEPAGERGAVATVDVAGLAQGAAVTVFLAARCETSRLVNYLRPETAERFADVVHARYARHAARRPGVVDGFFFDHPYAGFQDWDGRFGMLGNSLLWDEAVLAFPTVDAAGLGRVLLAVVDPAGDDALRAAFLEDYAERMHAAFFGTLRRRADALGLGLTGHELLTHVGAFGLFDGLGGVDPRVMPGVDPFAVDAFRTATAVDACDYAPQVSARIGDSVARANGRSRCVVEQYSTGRERGRPGWTGQWDLTLERLRAQAVRHTLAGARQFLFHAVYLDDGRAPDGSDVPNPRFDFPPGIDREPWWADCSAVFAELARLSAFLEDGEPVRPVALLHPLETIRAGTPAPACGRHFGWWAKALAEAGVGHEIVSEGTIAAGALVGRSVLLLPAVEALADAATAAAIAAFADAGGRVVASGPLPARAGRNAGARAAAAVLAGRIDPDRPADEAAVRARVAADLAPLAPVVLEGGPTWCAAMRVPGALRLAILNDADRPRILRPAEGRASATRWHPEDGRRTEIGWDRAMVLGAQEILCVEVADGVEVREANGRAVREGDGAAVPVDAEHSLDTEIHPSPQGRVRAERGGGVALFPVYPPVLDRIEAQLDQNASGPTRKGDPFRPSGPLPASESPASSAFGFASPPEGKDDWQPHAITPPLHPAPPPAEADPIAVIDLPDGWTLAVPGAGPVQVAVDRGWEVQGFAAFSGTGTYRRTVDLPFPAAWTLDLPAVGETVTARLDGVDLGTRVAGARRFALGIRAGRVVLELDVRNTAANRYHQGTPLAAAPPPSGLLAPPRLLARRS</sequence>
<reference evidence="2 3" key="1">
    <citation type="submission" date="2019-03" db="EMBL/GenBank/DDBJ databases">
        <title>Genomic Encyclopedia of Type Strains, Phase IV (KMG-IV): sequencing the most valuable type-strain genomes for metagenomic binning, comparative biology and taxonomic classification.</title>
        <authorList>
            <person name="Goeker M."/>
        </authorList>
    </citation>
    <scope>NUCLEOTIDE SEQUENCE [LARGE SCALE GENOMIC DNA]</scope>
    <source>
        <strain evidence="2 3">DSM 102969</strain>
    </source>
</reference>
<dbReference type="InterPro" id="IPR029062">
    <property type="entry name" value="Class_I_gatase-like"/>
</dbReference>
<dbReference type="InterPro" id="IPR008979">
    <property type="entry name" value="Galactose-bd-like_sf"/>
</dbReference>
<name>A0A4R6R5L4_9HYPH</name>
<gene>
    <name evidence="2" type="ORF">EDD54_4442</name>
</gene>
<evidence type="ECO:0000313" key="3">
    <source>
        <dbReference type="Proteomes" id="UP000294547"/>
    </source>
</evidence>
<dbReference type="GeneID" id="39489690"/>
<dbReference type="AlphaFoldDB" id="A0A4R6R5L4"/>
<comment type="caution">
    <text evidence="2">The sequence shown here is derived from an EMBL/GenBank/DDBJ whole genome shotgun (WGS) entry which is preliminary data.</text>
</comment>
<dbReference type="Gene3D" id="3.40.50.880">
    <property type="match status" value="1"/>
</dbReference>
<feature type="compositionally biased region" description="Low complexity" evidence="1">
    <location>
        <begin position="800"/>
        <end position="817"/>
    </location>
</feature>
<dbReference type="PANTHER" id="PTHR36848:SF2">
    <property type="entry name" value="SECRETED PROTEIN"/>
    <property type="match status" value="1"/>
</dbReference>
<evidence type="ECO:0008006" key="4">
    <source>
        <dbReference type="Google" id="ProtNLM"/>
    </source>
</evidence>
<dbReference type="RefSeq" id="WP_126542074.1">
    <property type="nucleotide sequence ID" value="NZ_BSPM01000003.1"/>
</dbReference>
<proteinExistence type="predicted"/>
<accession>A0A4R6R5L4</accession>
<dbReference type="SUPFAM" id="SSF49785">
    <property type="entry name" value="Galactose-binding domain-like"/>
    <property type="match status" value="1"/>
</dbReference>
<dbReference type="OrthoDB" id="9761519at2"/>
<protein>
    <recommendedName>
        <fullName evidence="4">Alpha-L-rhamnosidase-like protein</fullName>
    </recommendedName>
</protein>
<feature type="compositionally biased region" description="Pro residues" evidence="1">
    <location>
        <begin position="831"/>
        <end position="840"/>
    </location>
</feature>
<evidence type="ECO:0000256" key="1">
    <source>
        <dbReference type="SAM" id="MobiDB-lite"/>
    </source>
</evidence>
<evidence type="ECO:0000313" key="2">
    <source>
        <dbReference type="EMBL" id="TDP81109.1"/>
    </source>
</evidence>
<dbReference type="Proteomes" id="UP000294547">
    <property type="component" value="Unassembled WGS sequence"/>
</dbReference>
<feature type="region of interest" description="Disordered" evidence="1">
    <location>
        <begin position="783"/>
        <end position="844"/>
    </location>
</feature>
<dbReference type="PANTHER" id="PTHR36848">
    <property type="entry name" value="DNA-BINDING PROTEIN (PUTATIVE SECRETED PROTEIN)-RELATED"/>
    <property type="match status" value="1"/>
</dbReference>
<keyword evidence="3" id="KW-1185">Reference proteome</keyword>